<accession>A0A2T0AR00</accession>
<feature type="transmembrane region" description="Helical" evidence="1">
    <location>
        <begin position="122"/>
        <end position="145"/>
    </location>
</feature>
<dbReference type="AlphaFoldDB" id="A0A2T0AR00"/>
<dbReference type="EMBL" id="PVXM01000031">
    <property type="protein sequence ID" value="PRR71942.1"/>
    <property type="molecule type" value="Genomic_DNA"/>
</dbReference>
<dbReference type="RefSeq" id="WP_106005532.1">
    <property type="nucleotide sequence ID" value="NZ_CP136419.1"/>
</dbReference>
<evidence type="ECO:0000313" key="3">
    <source>
        <dbReference type="Proteomes" id="UP000238415"/>
    </source>
</evidence>
<feature type="transmembrane region" description="Helical" evidence="1">
    <location>
        <begin position="43"/>
        <end position="65"/>
    </location>
</feature>
<keyword evidence="3" id="KW-1185">Reference proteome</keyword>
<feature type="transmembrane region" description="Helical" evidence="1">
    <location>
        <begin position="71"/>
        <end position="89"/>
    </location>
</feature>
<evidence type="ECO:0000256" key="1">
    <source>
        <dbReference type="SAM" id="Phobius"/>
    </source>
</evidence>
<feature type="transmembrane region" description="Helical" evidence="1">
    <location>
        <begin position="6"/>
        <end position="31"/>
    </location>
</feature>
<proteinExistence type="predicted"/>
<sequence length="148" mass="16712">MDTIVNTLLIAISQISATLTGLAFVAFSFHFKNPDKIKENTSTPFSFMFTNLFSPTILSLLAVLNPQTTKLLIYVQPLLFNLASMLALVTIKKRRISHYIVFLMPLILFPLILVSINEQTQLPIILVAISLFQILVSTNQAWVIYRNL</sequence>
<dbReference type="Proteomes" id="UP000238415">
    <property type="component" value="Unassembled WGS sequence"/>
</dbReference>
<reference evidence="2 3" key="1">
    <citation type="submission" date="2018-03" db="EMBL/GenBank/DDBJ databases">
        <title>Genome sequence of Moorella humiferrea DSM 23265.</title>
        <authorList>
            <person name="Poehlein A."/>
            <person name="Daniel R."/>
        </authorList>
    </citation>
    <scope>NUCLEOTIDE SEQUENCE [LARGE SCALE GENOMIC DNA]</scope>
    <source>
        <strain evidence="2 3">DSM 23265</strain>
    </source>
</reference>
<gene>
    <name evidence="2" type="ORF">MOHU_15740</name>
</gene>
<keyword evidence="1" id="KW-0472">Membrane</keyword>
<keyword evidence="1" id="KW-1133">Transmembrane helix</keyword>
<comment type="caution">
    <text evidence="2">The sequence shown here is derived from an EMBL/GenBank/DDBJ whole genome shotgun (WGS) entry which is preliminary data.</text>
</comment>
<name>A0A2T0AR00_9FIRM</name>
<keyword evidence="1" id="KW-0812">Transmembrane</keyword>
<organism evidence="2 3">
    <name type="scientific">Neomoorella humiferrea</name>
    <dbReference type="NCBI Taxonomy" id="676965"/>
    <lineage>
        <taxon>Bacteria</taxon>
        <taxon>Bacillati</taxon>
        <taxon>Bacillota</taxon>
        <taxon>Clostridia</taxon>
        <taxon>Neomoorellales</taxon>
        <taxon>Neomoorellaceae</taxon>
        <taxon>Neomoorella</taxon>
    </lineage>
</organism>
<protein>
    <submittedName>
        <fullName evidence="2">Uncharacterized protein</fullName>
    </submittedName>
</protein>
<evidence type="ECO:0000313" key="2">
    <source>
        <dbReference type="EMBL" id="PRR71942.1"/>
    </source>
</evidence>
<feature type="transmembrane region" description="Helical" evidence="1">
    <location>
        <begin position="96"/>
        <end position="116"/>
    </location>
</feature>